<dbReference type="FunFam" id="3.20.20.80:FF:000013">
    <property type="entry name" value="lactase-phlorizin hydrolase"/>
    <property type="match status" value="1"/>
</dbReference>
<reference evidence="7" key="1">
    <citation type="submission" date="2021-12" db="EMBL/GenBank/DDBJ databases">
        <authorList>
            <person name="King R."/>
        </authorList>
    </citation>
    <scope>NUCLEOTIDE SEQUENCE</scope>
</reference>
<keyword evidence="8" id="KW-1185">Reference proteome</keyword>
<evidence type="ECO:0008006" key="9">
    <source>
        <dbReference type="Google" id="ProtNLM"/>
    </source>
</evidence>
<evidence type="ECO:0000313" key="7">
    <source>
        <dbReference type="EMBL" id="CAG9794817.1"/>
    </source>
</evidence>
<dbReference type="GO" id="GO:0005975">
    <property type="term" value="P:carbohydrate metabolic process"/>
    <property type="evidence" value="ECO:0007669"/>
    <property type="project" value="InterPro"/>
</dbReference>
<proteinExistence type="inferred from homology"/>
<dbReference type="Gene3D" id="3.20.20.80">
    <property type="entry name" value="Glycosidases"/>
    <property type="match status" value="1"/>
</dbReference>
<dbReference type="OrthoDB" id="65569at2759"/>
<dbReference type="PRINTS" id="PR00131">
    <property type="entry name" value="GLHYDRLASE1"/>
</dbReference>
<organism evidence="7 8">
    <name type="scientific">Diatraea saccharalis</name>
    <name type="common">sugarcane borer</name>
    <dbReference type="NCBI Taxonomy" id="40085"/>
    <lineage>
        <taxon>Eukaryota</taxon>
        <taxon>Metazoa</taxon>
        <taxon>Ecdysozoa</taxon>
        <taxon>Arthropoda</taxon>
        <taxon>Hexapoda</taxon>
        <taxon>Insecta</taxon>
        <taxon>Pterygota</taxon>
        <taxon>Neoptera</taxon>
        <taxon>Endopterygota</taxon>
        <taxon>Lepidoptera</taxon>
        <taxon>Glossata</taxon>
        <taxon>Ditrysia</taxon>
        <taxon>Pyraloidea</taxon>
        <taxon>Crambidae</taxon>
        <taxon>Crambinae</taxon>
        <taxon>Diatraea</taxon>
    </lineage>
</organism>
<dbReference type="SUPFAM" id="SSF51445">
    <property type="entry name" value="(Trans)glycosidases"/>
    <property type="match status" value="1"/>
</dbReference>
<evidence type="ECO:0000256" key="1">
    <source>
        <dbReference type="ARBA" id="ARBA00010838"/>
    </source>
</evidence>
<evidence type="ECO:0000256" key="6">
    <source>
        <dbReference type="RuleBase" id="RU003690"/>
    </source>
</evidence>
<evidence type="ECO:0000256" key="3">
    <source>
        <dbReference type="ARBA" id="ARBA00022801"/>
    </source>
</evidence>
<keyword evidence="4" id="KW-0325">Glycoprotein</keyword>
<comment type="similarity">
    <text evidence="1 6">Belongs to the glycosyl hydrolase 1 family.</text>
</comment>
<dbReference type="GO" id="GO:0008422">
    <property type="term" value="F:beta-glucosidase activity"/>
    <property type="evidence" value="ECO:0007669"/>
    <property type="project" value="TreeGrafter"/>
</dbReference>
<comment type="subunit">
    <text evidence="2">Homodimer.</text>
</comment>
<reference evidence="7" key="2">
    <citation type="submission" date="2022-10" db="EMBL/GenBank/DDBJ databases">
        <authorList>
            <consortium name="ENA_rothamsted_submissions"/>
            <consortium name="culmorum"/>
            <person name="King R."/>
        </authorList>
    </citation>
    <scope>NUCLEOTIDE SEQUENCE</scope>
</reference>
<dbReference type="EMBL" id="OU893338">
    <property type="protein sequence ID" value="CAG9794817.1"/>
    <property type="molecule type" value="Genomic_DNA"/>
</dbReference>
<evidence type="ECO:0000256" key="4">
    <source>
        <dbReference type="ARBA" id="ARBA00023180"/>
    </source>
</evidence>
<dbReference type="PANTHER" id="PTHR10353:SF36">
    <property type="entry name" value="LP05116P"/>
    <property type="match status" value="1"/>
</dbReference>
<evidence type="ECO:0000256" key="5">
    <source>
        <dbReference type="ARBA" id="ARBA00023295"/>
    </source>
</evidence>
<sequence>MMRVLPEGMQLGVASAAYQIEGAWNVSDKSPSIWDTYSDIPGTIKDNTTGKDACKSYEYYQRDIAMLNFLGIMFYRFSISWPRILPNGFANKISKDGSTYYNNLIDELLANGIEPVVTMYHWDLPQSLQDLGGWTNPLIADWFEDYARVLYDLYGDRVKTWITLNEPKQIGVYGYGATRMAPGINARGIGEYLSTKNMLMAHARAWHLYDKEYRSKQNGKIGITIATDYREGMTDDPDDVQAGIDAMDFEVGMYSHPIFSEKGGFPERVIKLVGEKSKQQGYPESRLPEFTKEETEFVKGTSDFYGFNHYSTKFYTRKTYKEGIYPVPSYDDDLGAEWSLLDYTPAILPHCTEIPHGIRKALKWVKDNCNNPPIMITENGFGTLSGLQDEARISYLVKYFNSILDAIEYDKCNVVCYTLWSIMDNFEWDSGLSAKFGIFEVDYNDEKRTRRPRASAFWYKNLVATRSLKPEYRPTLEDISF</sequence>
<name>A0A9N9WKS6_9NEOP</name>
<keyword evidence="5" id="KW-0326">Glycosidase</keyword>
<protein>
    <recommendedName>
        <fullName evidence="9">Myrosinase 1</fullName>
    </recommendedName>
</protein>
<evidence type="ECO:0000313" key="8">
    <source>
        <dbReference type="Proteomes" id="UP001153714"/>
    </source>
</evidence>
<dbReference type="InterPro" id="IPR001360">
    <property type="entry name" value="Glyco_hydro_1"/>
</dbReference>
<gene>
    <name evidence="7" type="ORF">DIATSA_LOCUS12164</name>
</gene>
<dbReference type="PANTHER" id="PTHR10353">
    <property type="entry name" value="GLYCOSYL HYDROLASE"/>
    <property type="match status" value="1"/>
</dbReference>
<keyword evidence="3" id="KW-0378">Hydrolase</keyword>
<dbReference type="InterPro" id="IPR017853">
    <property type="entry name" value="GH"/>
</dbReference>
<accession>A0A9N9WKS6</accession>
<dbReference type="Proteomes" id="UP001153714">
    <property type="component" value="Chromosome 7"/>
</dbReference>
<dbReference type="AlphaFoldDB" id="A0A9N9WKS6"/>
<evidence type="ECO:0000256" key="2">
    <source>
        <dbReference type="ARBA" id="ARBA00011738"/>
    </source>
</evidence>
<dbReference type="Pfam" id="PF00232">
    <property type="entry name" value="Glyco_hydro_1"/>
    <property type="match status" value="1"/>
</dbReference>